<evidence type="ECO:0000313" key="2">
    <source>
        <dbReference type="EMBL" id="KAK3901980.1"/>
    </source>
</evidence>
<evidence type="ECO:0000256" key="1">
    <source>
        <dbReference type="SAM" id="MobiDB-lite"/>
    </source>
</evidence>
<feature type="region of interest" description="Disordered" evidence="1">
    <location>
        <begin position="1"/>
        <end position="292"/>
    </location>
</feature>
<comment type="caution">
    <text evidence="2">The sequence shown here is derived from an EMBL/GenBank/DDBJ whole genome shotgun (WGS) entry which is preliminary data.</text>
</comment>
<reference evidence="2" key="1">
    <citation type="journal article" date="2023" name="Mol. Phylogenet. Evol.">
        <title>Genome-scale phylogeny and comparative genomics of the fungal order Sordariales.</title>
        <authorList>
            <person name="Hensen N."/>
            <person name="Bonometti L."/>
            <person name="Westerberg I."/>
            <person name="Brannstrom I.O."/>
            <person name="Guillou S."/>
            <person name="Cros-Aarteil S."/>
            <person name="Calhoun S."/>
            <person name="Haridas S."/>
            <person name="Kuo A."/>
            <person name="Mondo S."/>
            <person name="Pangilinan J."/>
            <person name="Riley R."/>
            <person name="LaButti K."/>
            <person name="Andreopoulos B."/>
            <person name="Lipzen A."/>
            <person name="Chen C."/>
            <person name="Yan M."/>
            <person name="Daum C."/>
            <person name="Ng V."/>
            <person name="Clum A."/>
            <person name="Steindorff A."/>
            <person name="Ohm R.A."/>
            <person name="Martin F."/>
            <person name="Silar P."/>
            <person name="Natvig D.O."/>
            <person name="Lalanne C."/>
            <person name="Gautier V."/>
            <person name="Ament-Velasquez S.L."/>
            <person name="Kruys A."/>
            <person name="Hutchinson M.I."/>
            <person name="Powell A.J."/>
            <person name="Barry K."/>
            <person name="Miller A.N."/>
            <person name="Grigoriev I.V."/>
            <person name="Debuchy R."/>
            <person name="Gladieux P."/>
            <person name="Hiltunen Thoren M."/>
            <person name="Johannesson H."/>
        </authorList>
    </citation>
    <scope>NUCLEOTIDE SEQUENCE</scope>
    <source>
        <strain evidence="2">CBS 103.79</strain>
    </source>
</reference>
<feature type="compositionally biased region" description="Low complexity" evidence="1">
    <location>
        <begin position="1017"/>
        <end position="1028"/>
    </location>
</feature>
<gene>
    <name evidence="2" type="ORF">C8A05DRAFT_15905</name>
</gene>
<feature type="compositionally biased region" description="Polar residues" evidence="1">
    <location>
        <begin position="377"/>
        <end position="388"/>
    </location>
</feature>
<feature type="region of interest" description="Disordered" evidence="1">
    <location>
        <begin position="316"/>
        <end position="686"/>
    </location>
</feature>
<feature type="compositionally biased region" description="Low complexity" evidence="1">
    <location>
        <begin position="120"/>
        <end position="132"/>
    </location>
</feature>
<accession>A0AAN6MK32</accession>
<feature type="compositionally biased region" description="Low complexity" evidence="1">
    <location>
        <begin position="251"/>
        <end position="271"/>
    </location>
</feature>
<feature type="compositionally biased region" description="Low complexity" evidence="1">
    <location>
        <begin position="432"/>
        <end position="455"/>
    </location>
</feature>
<proteinExistence type="predicted"/>
<organism evidence="2 3">
    <name type="scientific">Staphylotrichum tortipilum</name>
    <dbReference type="NCBI Taxonomy" id="2831512"/>
    <lineage>
        <taxon>Eukaryota</taxon>
        <taxon>Fungi</taxon>
        <taxon>Dikarya</taxon>
        <taxon>Ascomycota</taxon>
        <taxon>Pezizomycotina</taxon>
        <taxon>Sordariomycetes</taxon>
        <taxon>Sordariomycetidae</taxon>
        <taxon>Sordariales</taxon>
        <taxon>Chaetomiaceae</taxon>
        <taxon>Staphylotrichum</taxon>
    </lineage>
</organism>
<feature type="region of interest" description="Disordered" evidence="1">
    <location>
        <begin position="1017"/>
        <end position="1049"/>
    </location>
</feature>
<name>A0AAN6MK32_9PEZI</name>
<sequence>MDGSYGNVFPSGRAMDPNAPPPSNANQYKVNVSRQKTKKWANFKPQNYDGDDWGDDDEFGDEPEPLPPPPAQRPMGPRHAATFSPSTSAGQFQPAGSPPLQTNTAQFPSQSSTRLGQHQAGAAPSPLSGGPPRRVTEPVGSFPHSAPGHTQPQFFPDPRGTSPTPQSAHVLPSQQVPTPTSAVGPSPVPDVLEARSTTPRSAGPVASPTKLPFVRPADLYQRMEEERAKEARPSETPTSSTAAAGGWSREPTGWQPQAQPQPQPQGGLPNQFAGSMPVEANWAPRPSGGLETVAERRSEYGLEGFLDSYGTVPSKPVHAPAPAETTAPVLQKPARAASGQDLRRYSTSPQLPDLGRVSGFGEDFFSTSPFFPASELASPTSDNVQQLPPGQHGSDADKKSPTPAPEASSLVAGSTPQSAGPSPTAASLDANAAQQVPGAGFGAAAAPSPLSSPIQDAPVGLTSHQAVTQPGFSPPEPQAPWPWELAAMEQSATRVPRPHLPGGWVSETPSTPGGAAASPLGGLSQEVPTKAVEPEPTTQVDTDVRATSPSVQLQQSEPIEARGSTELAEESKPAPSPSIAAPAVPPLRTASPALSLKPEVSTPQATSEVPGRASSPASSPAIQTAERNSPVPESATMNHSRVITPTAPLKSQRSTPDSLAAKMHPVLSPPAEPEPAPSTLTASPVEDSDMLSEEIMKSLTPIQPAGSAAEATPASTAPLPEPIRESSYLGDVYGDYWAATEDKAEAAILALGKPAEPETVAPKEVETSLAKPSTGDGLGSSSAITPSQAVPAPAPEAQPPASDAGHRLQRRFSWEALAEEAVPTTVLTPAAEQPAPGPSVEKELNLQPPSPISDAAKSAEDLRAESAPEFNPGATLSPSSVPDRPIPSPSPVSEPTDDLSGARRTSSQAEEKIPLPSLDFSPPVSPSPLTLPQDTHPKPRPDTATTTTTQPQRRAESPSTQTIAFRKIMDMPLPAERIKHFHESRYHISSLDSGLDGWLRATLARHPEHAASLLSPGATTTGAGASTAQLQTPGGAGAVPGSGRMQTGLGGSGLGGGHHLHMPNLQHGLSGLGHSGGQVGTKSKELLMAAGKAGKGLFSKGRNKLRERGDKVFSSGG</sequence>
<feature type="compositionally biased region" description="Low complexity" evidence="1">
    <location>
        <begin position="704"/>
        <end position="718"/>
    </location>
</feature>
<feature type="compositionally biased region" description="Polar residues" evidence="1">
    <location>
        <begin position="635"/>
        <end position="657"/>
    </location>
</feature>
<feature type="compositionally biased region" description="Low complexity" evidence="1">
    <location>
        <begin position="942"/>
        <end position="952"/>
    </location>
</feature>
<feature type="compositionally biased region" description="Polar residues" evidence="1">
    <location>
        <begin position="536"/>
        <end position="557"/>
    </location>
</feature>
<evidence type="ECO:0000313" key="3">
    <source>
        <dbReference type="Proteomes" id="UP001303889"/>
    </source>
</evidence>
<feature type="compositionally biased region" description="Polar residues" evidence="1">
    <location>
        <begin position="411"/>
        <end position="425"/>
    </location>
</feature>
<feature type="compositionally biased region" description="Basic and acidic residues" evidence="1">
    <location>
        <begin position="221"/>
        <end position="233"/>
    </location>
</feature>
<keyword evidence="3" id="KW-1185">Reference proteome</keyword>
<dbReference type="Proteomes" id="UP001303889">
    <property type="component" value="Unassembled WGS sequence"/>
</dbReference>
<protein>
    <submittedName>
        <fullName evidence="2">Uncharacterized protein</fullName>
    </submittedName>
</protein>
<dbReference type="EMBL" id="MU855541">
    <property type="protein sequence ID" value="KAK3901980.1"/>
    <property type="molecule type" value="Genomic_DNA"/>
</dbReference>
<feature type="compositionally biased region" description="Acidic residues" evidence="1">
    <location>
        <begin position="49"/>
        <end position="64"/>
    </location>
</feature>
<dbReference type="AlphaFoldDB" id="A0AAN6MK32"/>
<feature type="compositionally biased region" description="Low complexity" evidence="1">
    <location>
        <begin position="508"/>
        <end position="524"/>
    </location>
</feature>
<feature type="compositionally biased region" description="Polar residues" evidence="1">
    <location>
        <begin position="99"/>
        <end position="116"/>
    </location>
</feature>
<feature type="region of interest" description="Disordered" evidence="1">
    <location>
        <begin position="754"/>
        <end position="963"/>
    </location>
</feature>
<feature type="compositionally biased region" description="Pro residues" evidence="1">
    <location>
        <begin position="667"/>
        <end position="676"/>
    </location>
</feature>
<feature type="region of interest" description="Disordered" evidence="1">
    <location>
        <begin position="1097"/>
        <end position="1117"/>
    </location>
</feature>
<reference evidence="2" key="2">
    <citation type="submission" date="2023-05" db="EMBL/GenBank/DDBJ databases">
        <authorList>
            <consortium name="Lawrence Berkeley National Laboratory"/>
            <person name="Steindorff A."/>
            <person name="Hensen N."/>
            <person name="Bonometti L."/>
            <person name="Westerberg I."/>
            <person name="Brannstrom I.O."/>
            <person name="Guillou S."/>
            <person name="Cros-Aarteil S."/>
            <person name="Calhoun S."/>
            <person name="Haridas S."/>
            <person name="Kuo A."/>
            <person name="Mondo S."/>
            <person name="Pangilinan J."/>
            <person name="Riley R."/>
            <person name="Labutti K."/>
            <person name="Andreopoulos B."/>
            <person name="Lipzen A."/>
            <person name="Chen C."/>
            <person name="Yanf M."/>
            <person name="Daum C."/>
            <person name="Ng V."/>
            <person name="Clum A."/>
            <person name="Ohm R."/>
            <person name="Martin F."/>
            <person name="Silar P."/>
            <person name="Natvig D."/>
            <person name="Lalanne C."/>
            <person name="Gautier V."/>
            <person name="Ament-Velasquez S.L."/>
            <person name="Kruys A."/>
            <person name="Hutchinson M.I."/>
            <person name="Powell A.J."/>
            <person name="Barry K."/>
            <person name="Miller A.N."/>
            <person name="Grigoriev I.V."/>
            <person name="Debuchy R."/>
            <person name="Gladieux P."/>
            <person name="Thoren M.H."/>
            <person name="Johannesson H."/>
        </authorList>
    </citation>
    <scope>NUCLEOTIDE SEQUENCE</scope>
    <source>
        <strain evidence="2">CBS 103.79</strain>
    </source>
</reference>
<feature type="compositionally biased region" description="Basic and acidic residues" evidence="1">
    <location>
        <begin position="857"/>
        <end position="866"/>
    </location>
</feature>
<feature type="compositionally biased region" description="Polar residues" evidence="1">
    <location>
        <begin position="161"/>
        <end position="183"/>
    </location>
</feature>
<feature type="compositionally biased region" description="Polar residues" evidence="1">
    <location>
        <begin position="462"/>
        <end position="471"/>
    </location>
</feature>
<feature type="region of interest" description="Disordered" evidence="1">
    <location>
        <begin position="700"/>
        <end position="723"/>
    </location>
</feature>
<feature type="compositionally biased region" description="Polar residues" evidence="1">
    <location>
        <begin position="24"/>
        <end position="34"/>
    </location>
</feature>